<feature type="domain" description="GGDEF" evidence="2">
    <location>
        <begin position="352"/>
        <end position="463"/>
    </location>
</feature>
<protein>
    <submittedName>
        <fullName evidence="3">Sensor domain-containing diguanylate cyclase</fullName>
    </submittedName>
</protein>
<organism evidence="3 4">
    <name type="scientific">Fredinandcohnia quinoae</name>
    <dbReference type="NCBI Taxonomy" id="2918902"/>
    <lineage>
        <taxon>Bacteria</taxon>
        <taxon>Bacillati</taxon>
        <taxon>Bacillota</taxon>
        <taxon>Bacilli</taxon>
        <taxon>Bacillales</taxon>
        <taxon>Bacillaceae</taxon>
        <taxon>Fredinandcohnia</taxon>
    </lineage>
</organism>
<reference evidence="3" key="1">
    <citation type="submission" date="2022-02" db="EMBL/GenBank/DDBJ databases">
        <title>Fredinandcohnia quinoae sp. nov. isolated from Chenopodium quinoa seeds.</title>
        <authorList>
            <person name="Saati-Santamaria Z."/>
            <person name="Flores-Felix J.D."/>
            <person name="Igual J.M."/>
            <person name="Velazquez E."/>
            <person name="Garcia-Fraile P."/>
            <person name="Martinez-Molina E."/>
        </authorList>
    </citation>
    <scope>NUCLEOTIDE SEQUENCE</scope>
    <source>
        <strain evidence="3">SECRCQ15</strain>
    </source>
</reference>
<dbReference type="Pfam" id="PF00990">
    <property type="entry name" value="GGDEF"/>
    <property type="match status" value="1"/>
</dbReference>
<evidence type="ECO:0000313" key="3">
    <source>
        <dbReference type="EMBL" id="MCH1627188.1"/>
    </source>
</evidence>
<dbReference type="NCBIfam" id="TIGR00254">
    <property type="entry name" value="GGDEF"/>
    <property type="match status" value="1"/>
</dbReference>
<dbReference type="InterPro" id="IPR043128">
    <property type="entry name" value="Rev_trsase/Diguanyl_cyclase"/>
</dbReference>
<feature type="transmembrane region" description="Helical" evidence="1">
    <location>
        <begin position="29"/>
        <end position="49"/>
    </location>
</feature>
<dbReference type="SUPFAM" id="SSF55073">
    <property type="entry name" value="Nucleotide cyclase"/>
    <property type="match status" value="1"/>
</dbReference>
<feature type="transmembrane region" description="Helical" evidence="1">
    <location>
        <begin position="114"/>
        <end position="132"/>
    </location>
</feature>
<dbReference type="InterPro" id="IPR052155">
    <property type="entry name" value="Biofilm_reg_signaling"/>
</dbReference>
<dbReference type="EMBL" id="JAKTTI010000035">
    <property type="protein sequence ID" value="MCH1627188.1"/>
    <property type="molecule type" value="Genomic_DNA"/>
</dbReference>
<sequence>MKLSSIKGNDDQKNFVAYSDGLFFERLKMVSFMLIFTYPGFLYSDLFLLNNVTDQVYRWVLASIHLTGFFLSIIFLLSYYFYKNAPKGPIIHLYIVLFLFIGATASINSQLLNGNLYAYIIILLGVSVIFPIHPGTLLIYLCSVHIYFLIGLFFIDPNHLSLITKMINSTGAAVISFTIAFMLYQLRKSDFENKCKLRRNSKSFRRLFHMNPYPLILTNLQNDEILLINQQAIEYYHLQDQDMAKIDGKFLFTNPFEKQTILKMLGEHQSIKNYELEYQVSPNLKKWAMLSLELVEYLDQSCILIGVTDITNLKIKEEELLKHASFDTLTGVMNRRSGMLLLEEKIQGSYQQEFIVCYIDINGLKTVNDNFGHSAGDDLIKTSCEIINRNIDAGDVLFRMGGDEFIIVFSGKDREKVEEIWANIKQEFQSFNQSAQQPYELSASHATVSPIISPAQLPLWRKS</sequence>
<dbReference type="InterPro" id="IPR029787">
    <property type="entry name" value="Nucleotide_cyclase"/>
</dbReference>
<dbReference type="PROSITE" id="PS50887">
    <property type="entry name" value="GGDEF"/>
    <property type="match status" value="1"/>
</dbReference>
<dbReference type="RefSeq" id="WP_240257108.1">
    <property type="nucleotide sequence ID" value="NZ_JAKTTI010000035.1"/>
</dbReference>
<dbReference type="PANTHER" id="PTHR44757">
    <property type="entry name" value="DIGUANYLATE CYCLASE DGCP"/>
    <property type="match status" value="1"/>
</dbReference>
<dbReference type="AlphaFoldDB" id="A0AAW5E3Y2"/>
<keyword evidence="4" id="KW-1185">Reference proteome</keyword>
<accession>A0AAW5E3Y2</accession>
<dbReference type="CDD" id="cd01949">
    <property type="entry name" value="GGDEF"/>
    <property type="match status" value="1"/>
</dbReference>
<dbReference type="SMART" id="SM00267">
    <property type="entry name" value="GGDEF"/>
    <property type="match status" value="1"/>
</dbReference>
<evidence type="ECO:0000313" key="4">
    <source>
        <dbReference type="Proteomes" id="UP001431131"/>
    </source>
</evidence>
<gene>
    <name evidence="3" type="ORF">MJG50_17785</name>
</gene>
<dbReference type="InterPro" id="IPR000160">
    <property type="entry name" value="GGDEF_dom"/>
</dbReference>
<evidence type="ECO:0000259" key="2">
    <source>
        <dbReference type="PROSITE" id="PS50887"/>
    </source>
</evidence>
<dbReference type="Gene3D" id="3.30.70.270">
    <property type="match status" value="1"/>
</dbReference>
<dbReference type="PANTHER" id="PTHR44757:SF2">
    <property type="entry name" value="BIOFILM ARCHITECTURE MAINTENANCE PROTEIN MBAA"/>
    <property type="match status" value="1"/>
</dbReference>
<name>A0AAW5E3Y2_9BACI</name>
<keyword evidence="1" id="KW-0812">Transmembrane</keyword>
<feature type="transmembrane region" description="Helical" evidence="1">
    <location>
        <begin position="56"/>
        <end position="82"/>
    </location>
</feature>
<dbReference type="Proteomes" id="UP001431131">
    <property type="component" value="Unassembled WGS sequence"/>
</dbReference>
<evidence type="ECO:0000256" key="1">
    <source>
        <dbReference type="SAM" id="Phobius"/>
    </source>
</evidence>
<keyword evidence="1" id="KW-1133">Transmembrane helix</keyword>
<keyword evidence="1" id="KW-0472">Membrane</keyword>
<comment type="caution">
    <text evidence="3">The sequence shown here is derived from an EMBL/GenBank/DDBJ whole genome shotgun (WGS) entry which is preliminary data.</text>
</comment>
<proteinExistence type="predicted"/>
<feature type="transmembrane region" description="Helical" evidence="1">
    <location>
        <begin position="138"/>
        <end position="155"/>
    </location>
</feature>
<feature type="transmembrane region" description="Helical" evidence="1">
    <location>
        <begin position="167"/>
        <end position="186"/>
    </location>
</feature>
<feature type="transmembrane region" description="Helical" evidence="1">
    <location>
        <begin position="88"/>
        <end position="107"/>
    </location>
</feature>